<evidence type="ECO:0000313" key="15">
    <source>
        <dbReference type="Proteomes" id="UP000286947"/>
    </source>
</evidence>
<dbReference type="AlphaFoldDB" id="A0A433SGH9"/>
<evidence type="ECO:0000256" key="8">
    <source>
        <dbReference type="ARBA" id="ARBA00022989"/>
    </source>
</evidence>
<dbReference type="InterPro" id="IPR006260">
    <property type="entry name" value="TonB/TolA_C"/>
</dbReference>
<keyword evidence="3 10" id="KW-0813">Transport</keyword>
<keyword evidence="10" id="KW-0735">Signal-anchor</keyword>
<dbReference type="GO" id="GO:0031992">
    <property type="term" value="F:energy transducer activity"/>
    <property type="evidence" value="ECO:0007669"/>
    <property type="project" value="InterPro"/>
</dbReference>
<evidence type="ECO:0000256" key="2">
    <source>
        <dbReference type="ARBA" id="ARBA00006555"/>
    </source>
</evidence>
<comment type="similarity">
    <text evidence="2 10">Belongs to the TonB family.</text>
</comment>
<keyword evidence="8" id="KW-1133">Transmembrane helix</keyword>
<sequence length="237" mass="24599" precursor="true">MLAAARSNIEPPKIISVALLGSLVAPPAAAQTPAASSPEPAAPPAPPPPVPQPVEPQRPRPVQPTPPPPKPTPRPTPRPVEQPVTPPPQPVQEPAPAVSEATPAVTESAAASTQNAASNNSSETGSSAGGAARGDPSGAENAVTGPSSSASYLNNPKPPYPQASRRMMEEGTVILRVLVSAQGKANRVEIKVSSGFARLDQSARQTVQNWRFVPAKRGNTPIDMWYDVPVNFSLRNP</sequence>
<keyword evidence="15" id="KW-1185">Reference proteome</keyword>
<comment type="caution">
    <text evidence="14">The sequence shown here is derived from an EMBL/GenBank/DDBJ whole genome shotgun (WGS) entry which is preliminary data.</text>
</comment>
<feature type="compositionally biased region" description="Low complexity" evidence="11">
    <location>
        <begin position="106"/>
        <end position="126"/>
    </location>
</feature>
<dbReference type="PRINTS" id="PR01374">
    <property type="entry name" value="TONBPROTEIN"/>
</dbReference>
<evidence type="ECO:0000256" key="5">
    <source>
        <dbReference type="ARBA" id="ARBA00022519"/>
    </source>
</evidence>
<evidence type="ECO:0000256" key="9">
    <source>
        <dbReference type="ARBA" id="ARBA00023136"/>
    </source>
</evidence>
<dbReference type="Pfam" id="PF03544">
    <property type="entry name" value="TonB_C"/>
    <property type="match status" value="1"/>
</dbReference>
<dbReference type="GO" id="GO:0030288">
    <property type="term" value="C:outer membrane-bounded periplasmic space"/>
    <property type="evidence" value="ECO:0007669"/>
    <property type="project" value="InterPro"/>
</dbReference>
<keyword evidence="12" id="KW-0732">Signal</keyword>
<dbReference type="GO" id="GO:0015031">
    <property type="term" value="P:protein transport"/>
    <property type="evidence" value="ECO:0007669"/>
    <property type="project" value="UniProtKB-UniRule"/>
</dbReference>
<keyword evidence="9" id="KW-0472">Membrane</keyword>
<dbReference type="InterPro" id="IPR003538">
    <property type="entry name" value="TonB"/>
</dbReference>
<dbReference type="PROSITE" id="PS52015">
    <property type="entry name" value="TONB_CTD"/>
    <property type="match status" value="1"/>
</dbReference>
<proteinExistence type="inferred from homology"/>
<keyword evidence="6" id="KW-0812">Transmembrane</keyword>
<comment type="function">
    <text evidence="10">Interacts with outer membrane receptor proteins that carry out high-affinity binding and energy dependent uptake into the periplasmic space of specific substrates. It could act to transduce energy from the cytoplasmic membrane to specific energy-requiring processes in the outer membrane, resulting in the release into the periplasm of ligands bound by these outer membrane proteins.</text>
</comment>
<keyword evidence="7 10" id="KW-0653">Protein transport</keyword>
<evidence type="ECO:0000256" key="10">
    <source>
        <dbReference type="RuleBase" id="RU362123"/>
    </source>
</evidence>
<dbReference type="PANTHER" id="PTHR33446">
    <property type="entry name" value="PROTEIN TONB-RELATED"/>
    <property type="match status" value="1"/>
</dbReference>
<evidence type="ECO:0000256" key="6">
    <source>
        <dbReference type="ARBA" id="ARBA00022692"/>
    </source>
</evidence>
<evidence type="ECO:0000256" key="1">
    <source>
        <dbReference type="ARBA" id="ARBA00004383"/>
    </source>
</evidence>
<evidence type="ECO:0000256" key="7">
    <source>
        <dbReference type="ARBA" id="ARBA00022927"/>
    </source>
</evidence>
<dbReference type="SUPFAM" id="SSF74653">
    <property type="entry name" value="TolA/TonB C-terminal domain"/>
    <property type="match status" value="1"/>
</dbReference>
<dbReference type="GO" id="GO:0055085">
    <property type="term" value="P:transmembrane transport"/>
    <property type="evidence" value="ECO:0007669"/>
    <property type="project" value="InterPro"/>
</dbReference>
<keyword evidence="5 10" id="KW-0997">Cell inner membrane</keyword>
<dbReference type="EMBL" id="PQSP01000001">
    <property type="protein sequence ID" value="RUS67857.1"/>
    <property type="molecule type" value="Genomic_DNA"/>
</dbReference>
<protein>
    <recommendedName>
        <fullName evidence="10">Protein TonB</fullName>
    </recommendedName>
</protein>
<feature type="compositionally biased region" description="Polar residues" evidence="11">
    <location>
        <begin position="144"/>
        <end position="154"/>
    </location>
</feature>
<dbReference type="GO" id="GO:0015891">
    <property type="term" value="P:siderophore transport"/>
    <property type="evidence" value="ECO:0007669"/>
    <property type="project" value="InterPro"/>
</dbReference>
<evidence type="ECO:0000256" key="4">
    <source>
        <dbReference type="ARBA" id="ARBA00022475"/>
    </source>
</evidence>
<dbReference type="InterPro" id="IPR037682">
    <property type="entry name" value="TonB_C"/>
</dbReference>
<dbReference type="Proteomes" id="UP000286947">
    <property type="component" value="Unassembled WGS sequence"/>
</dbReference>
<dbReference type="Gene3D" id="3.30.1150.10">
    <property type="match status" value="1"/>
</dbReference>
<feature type="chain" id="PRO_5019366097" description="Protein TonB" evidence="12">
    <location>
        <begin position="31"/>
        <end position="237"/>
    </location>
</feature>
<evidence type="ECO:0000313" key="14">
    <source>
        <dbReference type="EMBL" id="RUS67857.1"/>
    </source>
</evidence>
<evidence type="ECO:0000256" key="3">
    <source>
        <dbReference type="ARBA" id="ARBA00022448"/>
    </source>
</evidence>
<name>A0A433SGH9_9BURK</name>
<evidence type="ECO:0000256" key="12">
    <source>
        <dbReference type="SAM" id="SignalP"/>
    </source>
</evidence>
<dbReference type="PANTHER" id="PTHR33446:SF2">
    <property type="entry name" value="PROTEIN TONB"/>
    <property type="match status" value="1"/>
</dbReference>
<reference evidence="14 15" key="1">
    <citation type="submission" date="2018-01" db="EMBL/GenBank/DDBJ databases">
        <title>Saezia sanguinis gen. nov., sp. nov., in the order Burkholderiales isolated from human blood.</title>
        <authorList>
            <person name="Medina-Pascual M.J."/>
            <person name="Valdezate S."/>
            <person name="Monzon S."/>
            <person name="Cuesta I."/>
            <person name="Carrasco G."/>
            <person name="Villalon P."/>
            <person name="Saez-Nieto J.A."/>
        </authorList>
    </citation>
    <scope>NUCLEOTIDE SEQUENCE [LARGE SCALE GENOMIC DNA]</scope>
    <source>
        <strain evidence="14 15">CNM695-12</strain>
    </source>
</reference>
<comment type="subcellular location">
    <subcellularLocation>
        <location evidence="1 10">Cell inner membrane</location>
        <topology evidence="1 10">Single-pass membrane protein</topology>
        <orientation evidence="1 10">Periplasmic side</orientation>
    </subcellularLocation>
</comment>
<evidence type="ECO:0000259" key="13">
    <source>
        <dbReference type="PROSITE" id="PS52015"/>
    </source>
</evidence>
<feature type="compositionally biased region" description="Low complexity" evidence="11">
    <location>
        <begin position="27"/>
        <end position="39"/>
    </location>
</feature>
<evidence type="ECO:0000256" key="11">
    <source>
        <dbReference type="SAM" id="MobiDB-lite"/>
    </source>
</evidence>
<organism evidence="14 15">
    <name type="scientific">Saezia sanguinis</name>
    <dbReference type="NCBI Taxonomy" id="1965230"/>
    <lineage>
        <taxon>Bacteria</taxon>
        <taxon>Pseudomonadati</taxon>
        <taxon>Pseudomonadota</taxon>
        <taxon>Betaproteobacteria</taxon>
        <taxon>Burkholderiales</taxon>
        <taxon>Saeziaceae</taxon>
        <taxon>Saezia</taxon>
    </lineage>
</organism>
<dbReference type="InterPro" id="IPR051045">
    <property type="entry name" value="TonB-dependent_transducer"/>
</dbReference>
<keyword evidence="4 10" id="KW-1003">Cell membrane</keyword>
<feature type="region of interest" description="Disordered" evidence="11">
    <location>
        <begin position="27"/>
        <end position="163"/>
    </location>
</feature>
<accession>A0A433SGH9</accession>
<dbReference type="NCBIfam" id="TIGR01352">
    <property type="entry name" value="tonB_Cterm"/>
    <property type="match status" value="1"/>
</dbReference>
<dbReference type="GO" id="GO:0098797">
    <property type="term" value="C:plasma membrane protein complex"/>
    <property type="evidence" value="ECO:0007669"/>
    <property type="project" value="TreeGrafter"/>
</dbReference>
<feature type="domain" description="TonB C-terminal" evidence="13">
    <location>
        <begin position="145"/>
        <end position="237"/>
    </location>
</feature>
<feature type="compositionally biased region" description="Pro residues" evidence="11">
    <location>
        <begin position="40"/>
        <end position="93"/>
    </location>
</feature>
<feature type="signal peptide" evidence="12">
    <location>
        <begin position="1"/>
        <end position="30"/>
    </location>
</feature>
<gene>
    <name evidence="14" type="ORF">CUZ56_00337</name>
</gene>